<reference evidence="1 2" key="1">
    <citation type="submission" date="2016-09" db="EMBL/GenBank/DDBJ databases">
        <title>The draft genome of Dichanthelium oligosanthes: A C3 panicoid grass species.</title>
        <authorList>
            <person name="Studer A.J."/>
            <person name="Schnable J.C."/>
            <person name="Brutnell T.P."/>
        </authorList>
    </citation>
    <scope>NUCLEOTIDE SEQUENCE [LARGE SCALE GENOMIC DNA]</scope>
    <source>
        <strain evidence="2">cv. Kellogg 1175</strain>
        <tissue evidence="1">Leaf</tissue>
    </source>
</reference>
<dbReference type="EMBL" id="LWDX02037864">
    <property type="protein sequence ID" value="OEL25193.1"/>
    <property type="molecule type" value="Genomic_DNA"/>
</dbReference>
<organism evidence="1 2">
    <name type="scientific">Dichanthelium oligosanthes</name>
    <dbReference type="NCBI Taxonomy" id="888268"/>
    <lineage>
        <taxon>Eukaryota</taxon>
        <taxon>Viridiplantae</taxon>
        <taxon>Streptophyta</taxon>
        <taxon>Embryophyta</taxon>
        <taxon>Tracheophyta</taxon>
        <taxon>Spermatophyta</taxon>
        <taxon>Magnoliopsida</taxon>
        <taxon>Liliopsida</taxon>
        <taxon>Poales</taxon>
        <taxon>Poaceae</taxon>
        <taxon>PACMAD clade</taxon>
        <taxon>Panicoideae</taxon>
        <taxon>Panicodae</taxon>
        <taxon>Paniceae</taxon>
        <taxon>Dichantheliinae</taxon>
        <taxon>Dichanthelium</taxon>
    </lineage>
</organism>
<name>A0A1E5VJ76_9POAL</name>
<evidence type="ECO:0000313" key="2">
    <source>
        <dbReference type="Proteomes" id="UP000095767"/>
    </source>
</evidence>
<feature type="non-terminal residue" evidence="1">
    <location>
        <position position="1"/>
    </location>
</feature>
<dbReference type="PANTHER" id="PTHR45125">
    <property type="entry name" value="F21J9.4-RELATED"/>
    <property type="match status" value="1"/>
</dbReference>
<dbReference type="OrthoDB" id="1114158at2759"/>
<accession>A0A1E5VJ76</accession>
<evidence type="ECO:0008006" key="3">
    <source>
        <dbReference type="Google" id="ProtNLM"/>
    </source>
</evidence>
<proteinExistence type="predicted"/>
<evidence type="ECO:0000313" key="1">
    <source>
        <dbReference type="EMBL" id="OEL25193.1"/>
    </source>
</evidence>
<dbReference type="STRING" id="888268.A0A1E5VJ76"/>
<sequence length="137" mass="15249">LSEDRTLVSCWLNASLDPIIGSSHGNGQRKASFWKTIEHNYNAQKGANFPVRSLRSLEGRWSGIKEQVGKFDTYYNHVVFENRSGYVDSDKGKVVSGIERLNGEAVVSTFHSLPPLFIAMGSGFQWKADNLPLQAAF</sequence>
<dbReference type="Proteomes" id="UP000095767">
    <property type="component" value="Unassembled WGS sequence"/>
</dbReference>
<dbReference type="AlphaFoldDB" id="A0A1E5VJ76"/>
<protein>
    <recommendedName>
        <fullName evidence="3">Myb/SANT-like domain-containing protein</fullName>
    </recommendedName>
</protein>
<gene>
    <name evidence="1" type="ORF">BAE44_0013788</name>
</gene>
<comment type="caution">
    <text evidence="1">The sequence shown here is derived from an EMBL/GenBank/DDBJ whole genome shotgun (WGS) entry which is preliminary data.</text>
</comment>
<dbReference type="PANTHER" id="PTHR45125:SF3">
    <property type="entry name" value="NO-APICAL-MERISTEM-ASSOCIATED CARBOXY-TERMINAL DOMAIN PROTEIN"/>
    <property type="match status" value="1"/>
</dbReference>
<keyword evidence="2" id="KW-1185">Reference proteome</keyword>